<sequence length="65" mass="7233">MDALPPEFAMLDMMGMILPIWLEQFSQQQIDLINSLLVPYGAEAMPDADFGLDYDLESLPSASII</sequence>
<evidence type="ECO:0000313" key="2">
    <source>
        <dbReference type="Proteomes" id="UP000642993"/>
    </source>
</evidence>
<comment type="caution">
    <text evidence="1">The sequence shown here is derived from an EMBL/GenBank/DDBJ whole genome shotgun (WGS) entry which is preliminary data.</text>
</comment>
<name>A0A927JDK7_9ACTN</name>
<dbReference type="Proteomes" id="UP000642993">
    <property type="component" value="Unassembled WGS sequence"/>
</dbReference>
<organism evidence="1 2">
    <name type="scientific">Lolliginicoccus lacisalsi</name>
    <dbReference type="NCBI Taxonomy" id="2742202"/>
    <lineage>
        <taxon>Bacteria</taxon>
        <taxon>Bacillati</taxon>
        <taxon>Actinomycetota</taxon>
        <taxon>Actinomycetes</taxon>
        <taxon>Mycobacteriales</taxon>
        <taxon>Hoyosellaceae</taxon>
        <taxon>Lolliginicoccus</taxon>
    </lineage>
</organism>
<reference evidence="1" key="1">
    <citation type="submission" date="2020-09" db="EMBL/GenBank/DDBJ databases">
        <title>Hoyosella lacisalsi sp. nov., a halotolerant actinobacterium isolated from soil of Lake Gudzhirganskoe.</title>
        <authorList>
            <person name="Yang Q."/>
            <person name="Guo P.Y."/>
            <person name="Liu S.W."/>
            <person name="Li F.N."/>
            <person name="Sun C.H."/>
        </authorList>
    </citation>
    <scope>NUCLEOTIDE SEQUENCE</scope>
    <source>
        <strain evidence="1">G463</strain>
    </source>
</reference>
<evidence type="ECO:0000313" key="1">
    <source>
        <dbReference type="EMBL" id="MBD8506865.1"/>
    </source>
</evidence>
<proteinExistence type="predicted"/>
<dbReference type="EMBL" id="JACYWE010000005">
    <property type="protein sequence ID" value="MBD8506865.1"/>
    <property type="molecule type" value="Genomic_DNA"/>
</dbReference>
<dbReference type="RefSeq" id="WP_192039318.1">
    <property type="nucleotide sequence ID" value="NZ_JACYWE010000005.1"/>
</dbReference>
<gene>
    <name evidence="1" type="ORF">HT102_10230</name>
</gene>
<protein>
    <submittedName>
        <fullName evidence="1">Uncharacterized protein</fullName>
    </submittedName>
</protein>
<keyword evidence="2" id="KW-1185">Reference proteome</keyword>
<dbReference type="AlphaFoldDB" id="A0A927JDK7"/>
<accession>A0A927JDK7</accession>